<gene>
    <name evidence="1" type="primary">Ptges2</name>
    <name evidence="1" type="ORF">SDJN03_16254</name>
</gene>
<dbReference type="GO" id="GO:0050220">
    <property type="term" value="F:prostaglandin-E synthase activity"/>
    <property type="evidence" value="ECO:0007669"/>
    <property type="project" value="TreeGrafter"/>
</dbReference>
<comment type="caution">
    <text evidence="1">The sequence shown here is derived from an EMBL/GenBank/DDBJ whole genome shotgun (WGS) entry which is preliminary data.</text>
</comment>
<dbReference type="GO" id="GO:0005739">
    <property type="term" value="C:mitochondrion"/>
    <property type="evidence" value="ECO:0007669"/>
    <property type="project" value="TreeGrafter"/>
</dbReference>
<evidence type="ECO:0000313" key="2">
    <source>
        <dbReference type="Proteomes" id="UP000685013"/>
    </source>
</evidence>
<dbReference type="AlphaFoldDB" id="A0AAV6MUP3"/>
<name>A0AAV6MUP3_9ROSI</name>
<dbReference type="EMBL" id="JAGKQH010000011">
    <property type="protein sequence ID" value="KAG6587689.1"/>
    <property type="molecule type" value="Genomic_DNA"/>
</dbReference>
<protein>
    <submittedName>
        <fullName evidence="1">Prostaglandin E synthase 2</fullName>
    </submittedName>
</protein>
<dbReference type="Proteomes" id="UP000685013">
    <property type="component" value="Chromosome 11"/>
</dbReference>
<reference evidence="1 2" key="1">
    <citation type="journal article" date="2021" name="Hortic Res">
        <title>The domestication of Cucurbita argyrosperma as revealed by the genome of its wild relative.</title>
        <authorList>
            <person name="Barrera-Redondo J."/>
            <person name="Sanchez-de la Vega G."/>
            <person name="Aguirre-Liguori J.A."/>
            <person name="Castellanos-Morales G."/>
            <person name="Gutierrez-Guerrero Y.T."/>
            <person name="Aguirre-Dugua X."/>
            <person name="Aguirre-Planter E."/>
            <person name="Tenaillon M.I."/>
            <person name="Lira-Saade R."/>
            <person name="Eguiarte L.E."/>
        </authorList>
    </citation>
    <scope>NUCLEOTIDE SEQUENCE [LARGE SCALE GENOMIC DNA]</scope>
    <source>
        <strain evidence="1">JBR-2021</strain>
    </source>
</reference>
<proteinExistence type="predicted"/>
<feature type="non-terminal residue" evidence="1">
    <location>
        <position position="1"/>
    </location>
</feature>
<dbReference type="PANTHER" id="PTHR12782">
    <property type="entry name" value="MICROSOMAL PROSTAGLANDIN E SYNTHASE-2"/>
    <property type="match status" value="1"/>
</dbReference>
<organism evidence="1 2">
    <name type="scientific">Cucurbita argyrosperma subsp. sororia</name>
    <dbReference type="NCBI Taxonomy" id="37648"/>
    <lineage>
        <taxon>Eukaryota</taxon>
        <taxon>Viridiplantae</taxon>
        <taxon>Streptophyta</taxon>
        <taxon>Embryophyta</taxon>
        <taxon>Tracheophyta</taxon>
        <taxon>Spermatophyta</taxon>
        <taxon>Magnoliopsida</taxon>
        <taxon>eudicotyledons</taxon>
        <taxon>Gunneridae</taxon>
        <taxon>Pentapetalae</taxon>
        <taxon>rosids</taxon>
        <taxon>fabids</taxon>
        <taxon>Cucurbitales</taxon>
        <taxon>Cucurbitaceae</taxon>
        <taxon>Cucurbiteae</taxon>
        <taxon>Cucurbita</taxon>
    </lineage>
</organism>
<keyword evidence="2" id="KW-1185">Reference proteome</keyword>
<evidence type="ECO:0000313" key="1">
    <source>
        <dbReference type="EMBL" id="KAG6587689.1"/>
    </source>
</evidence>
<accession>A0AAV6MUP3</accession>
<sequence>MSQLFLTTTMYLTKLSSSIHSLVDSSAIIDQLSHKALLDKNASSVSEDDEETKWRRWVDNHLVHVLFIISMKSLASSVLNKQISTLIEDFHWHFLVVRFTLYEAAETWVDALDGRDSLGGSKPNLADLAVFGVLRRPIRYLRSGKDMVENTRIGVNVLFMRIDNDRSPTRTLITCFIGGSSEF</sequence>
<dbReference type="PANTHER" id="PTHR12782:SF5">
    <property type="entry name" value="PROSTAGLANDIN E SYNTHASE 2"/>
    <property type="match status" value="1"/>
</dbReference>